<sequence>MKKFLLFLLLFLILAIGLIYWSVSSTDKEFERGHLINIDNVESINFKDYDSVRIAASMLYEGETIKKLIQGEQYREAWATPIKAPVVYLDTLFGGMSIIKEGGGKQTHSLKLKAPSGIVYTLRSVNKDPQPLIPEFLRTLGLENIVVDGISAQHPYGAILAAELAESSKVLHTHPKLVFIPKQKLLGDFNDKFGNRLFLLEYESDSKKNWTALENIIEILDTEDLQELKRNHPETVSIDKNALVRSRLFDFLIGDWDRHTKQWGWAIQKNNNQYTGIPIAADRDNAFFNIEGVIPSLIANKNIEPMLRPFEKDIDFLPGLVYPFDRYFLLNTPESIFIGEAKFLQKKLTDKTIESALHVWDKAIANRDGEEIVEKIKSRRDNLVQYAIEFKKVIDERGKLHEALKGSEDIDLPDSLIACFECYSE</sequence>
<name>A0ABW3RA80_9FLAO</name>
<organism evidence="1 2">
    <name type="scientific">Hwangdonia seohaensis</name>
    <dbReference type="NCBI Taxonomy" id="1240727"/>
    <lineage>
        <taxon>Bacteria</taxon>
        <taxon>Pseudomonadati</taxon>
        <taxon>Bacteroidota</taxon>
        <taxon>Flavobacteriia</taxon>
        <taxon>Flavobacteriales</taxon>
        <taxon>Flavobacteriaceae</taxon>
        <taxon>Hwangdonia</taxon>
    </lineage>
</organism>
<dbReference type="RefSeq" id="WP_311937673.1">
    <property type="nucleotide sequence ID" value="NZ_JAVSCK010000002.1"/>
</dbReference>
<accession>A0ABW3RA80</accession>
<evidence type="ECO:0000313" key="2">
    <source>
        <dbReference type="Proteomes" id="UP001597163"/>
    </source>
</evidence>
<reference evidence="2" key="1">
    <citation type="journal article" date="2019" name="Int. J. Syst. Evol. Microbiol.">
        <title>The Global Catalogue of Microorganisms (GCM) 10K type strain sequencing project: providing services to taxonomists for standard genome sequencing and annotation.</title>
        <authorList>
            <consortium name="The Broad Institute Genomics Platform"/>
            <consortium name="The Broad Institute Genome Sequencing Center for Infectious Disease"/>
            <person name="Wu L."/>
            <person name="Ma J."/>
        </authorList>
    </citation>
    <scope>NUCLEOTIDE SEQUENCE [LARGE SCALE GENOMIC DNA]</scope>
    <source>
        <strain evidence="2">CCUG 63246</strain>
    </source>
</reference>
<dbReference type="EMBL" id="JBHTLJ010000002">
    <property type="protein sequence ID" value="MFD1161897.1"/>
    <property type="molecule type" value="Genomic_DNA"/>
</dbReference>
<evidence type="ECO:0000313" key="1">
    <source>
        <dbReference type="EMBL" id="MFD1161897.1"/>
    </source>
</evidence>
<dbReference type="Proteomes" id="UP001597163">
    <property type="component" value="Unassembled WGS sequence"/>
</dbReference>
<comment type="caution">
    <text evidence="1">The sequence shown here is derived from an EMBL/GenBank/DDBJ whole genome shotgun (WGS) entry which is preliminary data.</text>
</comment>
<proteinExistence type="predicted"/>
<gene>
    <name evidence="1" type="ORF">ACFQ2E_05685</name>
</gene>
<protein>
    <submittedName>
        <fullName evidence="1">Uncharacterized protein</fullName>
    </submittedName>
</protein>
<keyword evidence="2" id="KW-1185">Reference proteome</keyword>